<dbReference type="EC" id="3.4.24.-" evidence="11"/>
<evidence type="ECO:0000256" key="4">
    <source>
        <dbReference type="ARBA" id="ARBA00022801"/>
    </source>
</evidence>
<evidence type="ECO:0000313" key="13">
    <source>
        <dbReference type="EMBL" id="CAH1793703.1"/>
    </source>
</evidence>
<keyword evidence="8" id="KW-1015">Disulfide bond</keyword>
<evidence type="ECO:0000256" key="3">
    <source>
        <dbReference type="ARBA" id="ARBA00022729"/>
    </source>
</evidence>
<evidence type="ECO:0000256" key="6">
    <source>
        <dbReference type="ARBA" id="ARBA00023049"/>
    </source>
</evidence>
<keyword evidence="9" id="KW-0325">Glycoprotein</keyword>
<evidence type="ECO:0000256" key="8">
    <source>
        <dbReference type="ARBA" id="ARBA00023157"/>
    </source>
</evidence>
<keyword evidence="7" id="KW-0865">Zymogen</keyword>
<dbReference type="InterPro" id="IPR001506">
    <property type="entry name" value="Peptidase_M12A"/>
</dbReference>
<dbReference type="Pfam" id="PF01400">
    <property type="entry name" value="Astacin"/>
    <property type="match status" value="1"/>
</dbReference>
<dbReference type="CDD" id="cd04280">
    <property type="entry name" value="ZnMc_astacin_like"/>
    <property type="match status" value="1"/>
</dbReference>
<evidence type="ECO:0000256" key="7">
    <source>
        <dbReference type="ARBA" id="ARBA00023145"/>
    </source>
</evidence>
<feature type="binding site" evidence="10">
    <location>
        <position position="171"/>
    </location>
    <ligand>
        <name>Zn(2+)</name>
        <dbReference type="ChEBI" id="CHEBI:29105"/>
        <note>catalytic</note>
    </ligand>
</feature>
<evidence type="ECO:0000313" key="14">
    <source>
        <dbReference type="Proteomes" id="UP000749559"/>
    </source>
</evidence>
<sequence>MKLIWILLCVTLILQKIFAAPVQNINESESEEENEIEKGKGNPDNTEDKRDDDEDDILPEDLKRITETEEGKFKNAMTNKDSRWPNGVVPYVIDSSYERWELDVIKAAMEEITMATAFKGTNCISFKQRTIDKDYVKISPIGGCYSRVGVAGKEQPISISKGCVRKGTIMHELLHTLGFWHEQSRADRDRYISINWANIKEGHAGNFNKFKESNINHLEMPYDYNSIMHYSKSAFAKDWQYPTIIPTLKEGSTYIGQRTQLSPVDINKVRILYGCKGVVKIDFTTPTTPAPPTTTTPGPMPKGKKATVDCNFDKDTCGFSDVAGAVAWIRHTGKTDSGKTGPDSDHTSGKGYYMYTEASSNYGNTFKLDSPALSKGAKCLDFWYHMWSEDEKEDNEFHVGSIVVNLVNGKAVEEVWRAEADQGNKWHNGRVSIPANKATGKTFSLRFEGTILRSYKSDMGIDDIRIYDGLCP</sequence>
<keyword evidence="14" id="KW-1185">Reference proteome</keyword>
<gene>
    <name evidence="13" type="ORF">OFUS_LOCUS18523</name>
</gene>
<dbReference type="EMBL" id="CAIIXF020000009">
    <property type="protein sequence ID" value="CAH1793703.1"/>
    <property type="molecule type" value="Genomic_DNA"/>
</dbReference>
<dbReference type="PROSITE" id="PS50060">
    <property type="entry name" value="MAM_2"/>
    <property type="match status" value="1"/>
</dbReference>
<dbReference type="PANTHER" id="PTHR10127:SF780">
    <property type="entry name" value="METALLOENDOPEPTIDASE"/>
    <property type="match status" value="1"/>
</dbReference>
<dbReference type="AlphaFoldDB" id="A0A8J1ULS2"/>
<feature type="compositionally biased region" description="Basic and acidic residues" evidence="12">
    <location>
        <begin position="36"/>
        <end position="49"/>
    </location>
</feature>
<feature type="signal peptide" evidence="11">
    <location>
        <begin position="1"/>
        <end position="19"/>
    </location>
</feature>
<dbReference type="InterPro" id="IPR013320">
    <property type="entry name" value="ConA-like_dom_sf"/>
</dbReference>
<keyword evidence="5 10" id="KW-0862">Zinc</keyword>
<reference evidence="13" key="1">
    <citation type="submission" date="2022-03" db="EMBL/GenBank/DDBJ databases">
        <authorList>
            <person name="Martin C."/>
        </authorList>
    </citation>
    <scope>NUCLEOTIDE SEQUENCE</scope>
</reference>
<evidence type="ECO:0000256" key="1">
    <source>
        <dbReference type="ARBA" id="ARBA00022670"/>
    </source>
</evidence>
<comment type="cofactor">
    <cofactor evidence="10 11">
        <name>Zn(2+)</name>
        <dbReference type="ChEBI" id="CHEBI:29105"/>
    </cofactor>
    <text evidence="10 11">Binds 1 zinc ion per subunit.</text>
</comment>
<feature type="binding site" evidence="10">
    <location>
        <position position="181"/>
    </location>
    <ligand>
        <name>Zn(2+)</name>
        <dbReference type="ChEBI" id="CHEBI:29105"/>
        <note>catalytic</note>
    </ligand>
</feature>
<dbReference type="OrthoDB" id="291007at2759"/>
<dbReference type="Gene3D" id="2.60.120.200">
    <property type="match status" value="1"/>
</dbReference>
<dbReference type="Gene3D" id="3.40.390.10">
    <property type="entry name" value="Collagenase (Catalytic Domain)"/>
    <property type="match status" value="1"/>
</dbReference>
<dbReference type="CDD" id="cd06263">
    <property type="entry name" value="MAM"/>
    <property type="match status" value="1"/>
</dbReference>
<feature type="active site" evidence="10">
    <location>
        <position position="172"/>
    </location>
</feature>
<dbReference type="InterPro" id="IPR006026">
    <property type="entry name" value="Peptidase_Metallo"/>
</dbReference>
<name>A0A8J1ULS2_OWEFU</name>
<evidence type="ECO:0000256" key="11">
    <source>
        <dbReference type="RuleBase" id="RU361183"/>
    </source>
</evidence>
<dbReference type="GO" id="GO:0008270">
    <property type="term" value="F:zinc ion binding"/>
    <property type="evidence" value="ECO:0007669"/>
    <property type="project" value="UniProtKB-UniRule"/>
</dbReference>
<comment type="caution">
    <text evidence="10">Lacks conserved residue(s) required for the propagation of feature annotation.</text>
</comment>
<keyword evidence="3 11" id="KW-0732">Signal</keyword>
<dbReference type="SMART" id="SM00137">
    <property type="entry name" value="MAM"/>
    <property type="match status" value="1"/>
</dbReference>
<dbReference type="SUPFAM" id="SSF55486">
    <property type="entry name" value="Metalloproteases ('zincins'), catalytic domain"/>
    <property type="match status" value="1"/>
</dbReference>
<dbReference type="GO" id="GO:0016020">
    <property type="term" value="C:membrane"/>
    <property type="evidence" value="ECO:0007669"/>
    <property type="project" value="InterPro"/>
</dbReference>
<protein>
    <recommendedName>
        <fullName evidence="11">Metalloendopeptidase</fullName>
        <ecNumber evidence="11">3.4.24.-</ecNumber>
    </recommendedName>
</protein>
<dbReference type="InterPro" id="IPR024079">
    <property type="entry name" value="MetalloPept_cat_dom_sf"/>
</dbReference>
<dbReference type="FunFam" id="3.40.390.10:FF:000015">
    <property type="entry name" value="Meprin A subunit"/>
    <property type="match status" value="1"/>
</dbReference>
<feature type="binding site" evidence="10">
    <location>
        <position position="175"/>
    </location>
    <ligand>
        <name>Zn(2+)</name>
        <dbReference type="ChEBI" id="CHEBI:29105"/>
        <note>catalytic</note>
    </ligand>
</feature>
<proteinExistence type="predicted"/>
<feature type="region of interest" description="Disordered" evidence="12">
    <location>
        <begin position="26"/>
        <end position="58"/>
    </location>
</feature>
<feature type="chain" id="PRO_5042621106" description="Metalloendopeptidase" evidence="11">
    <location>
        <begin position="20"/>
        <end position="472"/>
    </location>
</feature>
<dbReference type="InterPro" id="IPR034035">
    <property type="entry name" value="Astacin-like_dom"/>
</dbReference>
<evidence type="ECO:0000256" key="9">
    <source>
        <dbReference type="ARBA" id="ARBA00023180"/>
    </source>
</evidence>
<evidence type="ECO:0000256" key="5">
    <source>
        <dbReference type="ARBA" id="ARBA00022833"/>
    </source>
</evidence>
<evidence type="ECO:0000256" key="10">
    <source>
        <dbReference type="PROSITE-ProRule" id="PRU01211"/>
    </source>
</evidence>
<dbReference type="GO" id="GO:0006508">
    <property type="term" value="P:proteolysis"/>
    <property type="evidence" value="ECO:0007669"/>
    <property type="project" value="UniProtKB-KW"/>
</dbReference>
<dbReference type="SUPFAM" id="SSF49899">
    <property type="entry name" value="Concanavalin A-like lectins/glucanases"/>
    <property type="match status" value="1"/>
</dbReference>
<keyword evidence="2 10" id="KW-0479">Metal-binding</keyword>
<evidence type="ECO:0000256" key="12">
    <source>
        <dbReference type="SAM" id="MobiDB-lite"/>
    </source>
</evidence>
<keyword evidence="6 10" id="KW-0482">Metalloprotease</keyword>
<dbReference type="InterPro" id="IPR000998">
    <property type="entry name" value="MAM_dom"/>
</dbReference>
<comment type="caution">
    <text evidence="13">The sequence shown here is derived from an EMBL/GenBank/DDBJ whole genome shotgun (WGS) entry which is preliminary data.</text>
</comment>
<dbReference type="SMART" id="SM00235">
    <property type="entry name" value="ZnMc"/>
    <property type="match status" value="1"/>
</dbReference>
<keyword evidence="1 10" id="KW-0645">Protease</keyword>
<accession>A0A8J1ULS2</accession>
<dbReference type="Proteomes" id="UP000749559">
    <property type="component" value="Unassembled WGS sequence"/>
</dbReference>
<organism evidence="13 14">
    <name type="scientific">Owenia fusiformis</name>
    <name type="common">Polychaete worm</name>
    <dbReference type="NCBI Taxonomy" id="6347"/>
    <lineage>
        <taxon>Eukaryota</taxon>
        <taxon>Metazoa</taxon>
        <taxon>Spiralia</taxon>
        <taxon>Lophotrochozoa</taxon>
        <taxon>Annelida</taxon>
        <taxon>Polychaeta</taxon>
        <taxon>Sedentaria</taxon>
        <taxon>Canalipalpata</taxon>
        <taxon>Sabellida</taxon>
        <taxon>Oweniida</taxon>
        <taxon>Oweniidae</taxon>
        <taxon>Owenia</taxon>
    </lineage>
</organism>
<keyword evidence="4 10" id="KW-0378">Hydrolase</keyword>
<dbReference type="PROSITE" id="PS51864">
    <property type="entry name" value="ASTACIN"/>
    <property type="match status" value="1"/>
</dbReference>
<dbReference type="PANTHER" id="PTHR10127">
    <property type="entry name" value="DISCOIDIN, CUB, EGF, LAMININ , AND ZINC METALLOPROTEASE DOMAIN CONTAINING"/>
    <property type="match status" value="1"/>
</dbReference>
<dbReference type="PRINTS" id="PR00480">
    <property type="entry name" value="ASTACIN"/>
</dbReference>
<dbReference type="GO" id="GO:0004222">
    <property type="term" value="F:metalloendopeptidase activity"/>
    <property type="evidence" value="ECO:0007669"/>
    <property type="project" value="UniProtKB-UniRule"/>
</dbReference>
<dbReference type="Pfam" id="PF00629">
    <property type="entry name" value="MAM"/>
    <property type="match status" value="1"/>
</dbReference>
<evidence type="ECO:0000256" key="2">
    <source>
        <dbReference type="ARBA" id="ARBA00022723"/>
    </source>
</evidence>